<reference evidence="2 3" key="1">
    <citation type="submission" date="2017-03" db="EMBL/GenBank/DDBJ databases">
        <title>Lifting the veil on microbial sulfur biogeochemistry in mining wastewaters.</title>
        <authorList>
            <person name="Kantor R.S."/>
            <person name="Colenbrander Nelson T."/>
            <person name="Marshall S."/>
            <person name="Bennett D."/>
            <person name="Apte S."/>
            <person name="Camacho D."/>
            <person name="Thomas B.C."/>
            <person name="Warren L.A."/>
            <person name="Banfield J.F."/>
        </authorList>
    </citation>
    <scope>NUCLEOTIDE SEQUENCE [LARGE SCALE GENOMIC DNA]</scope>
    <source>
        <strain evidence="2">32-68-21</strain>
    </source>
</reference>
<gene>
    <name evidence="2" type="ORF">B7Y86_00170</name>
</gene>
<dbReference type="AlphaFoldDB" id="A0A258HPW3"/>
<dbReference type="Proteomes" id="UP000216147">
    <property type="component" value="Unassembled WGS sequence"/>
</dbReference>
<feature type="domain" description="MlaB-like STAS" evidence="1">
    <location>
        <begin position="5"/>
        <end position="80"/>
    </location>
</feature>
<protein>
    <submittedName>
        <fullName evidence="2">Chemotaxis protein CheX</fullName>
    </submittedName>
</protein>
<dbReference type="EMBL" id="NCEQ01000001">
    <property type="protein sequence ID" value="OYX58886.1"/>
    <property type="molecule type" value="Genomic_DNA"/>
</dbReference>
<dbReference type="Pfam" id="PF13466">
    <property type="entry name" value="STAS_2"/>
    <property type="match status" value="1"/>
</dbReference>
<evidence type="ECO:0000313" key="3">
    <source>
        <dbReference type="Proteomes" id="UP000216147"/>
    </source>
</evidence>
<dbReference type="SUPFAM" id="SSF52091">
    <property type="entry name" value="SpoIIaa-like"/>
    <property type="match status" value="1"/>
</dbReference>
<evidence type="ECO:0000259" key="1">
    <source>
        <dbReference type="Pfam" id="PF13466"/>
    </source>
</evidence>
<dbReference type="Gene3D" id="3.30.750.24">
    <property type="entry name" value="STAS domain"/>
    <property type="match status" value="1"/>
</dbReference>
<comment type="caution">
    <text evidence="2">The sequence shown here is derived from an EMBL/GenBank/DDBJ whole genome shotgun (WGS) entry which is preliminary data.</text>
</comment>
<dbReference type="InterPro" id="IPR058548">
    <property type="entry name" value="MlaB-like_STAS"/>
</dbReference>
<sequence>MSASLSLPPVLDLAQADALKAALLPMRGQPVVIDASRVERLGGLCLQVLISAQQTWATDGHVLKIDDVSREFADQWNAFGAASADRPLGALS</sequence>
<dbReference type="InterPro" id="IPR036513">
    <property type="entry name" value="STAS_dom_sf"/>
</dbReference>
<proteinExistence type="predicted"/>
<evidence type="ECO:0000313" key="2">
    <source>
        <dbReference type="EMBL" id="OYX58886.1"/>
    </source>
</evidence>
<accession>A0A258HPW3</accession>
<organism evidence="2 3">
    <name type="scientific">Brevundimonas subvibrioides</name>
    <dbReference type="NCBI Taxonomy" id="74313"/>
    <lineage>
        <taxon>Bacteria</taxon>
        <taxon>Pseudomonadati</taxon>
        <taxon>Pseudomonadota</taxon>
        <taxon>Alphaproteobacteria</taxon>
        <taxon>Caulobacterales</taxon>
        <taxon>Caulobacteraceae</taxon>
        <taxon>Brevundimonas</taxon>
    </lineage>
</organism>
<name>A0A258HPW3_9CAUL</name>